<dbReference type="InterPro" id="IPR027417">
    <property type="entry name" value="P-loop_NTPase"/>
</dbReference>
<dbReference type="SUPFAM" id="SSF52540">
    <property type="entry name" value="P-loop containing nucleoside triphosphate hydrolases"/>
    <property type="match status" value="1"/>
</dbReference>
<sequence length="392" mass="45412">MSQTLEEIAQQLHAADKKVQLIYAFNGTGKTRLSRVMKNEIAPKNPEDDEPAPARRKFLYYSAFTEDLFVWDNDTEGDEDRKIRIQPNTFVDWILRDRGQELNIINNFQHYTSRSITPSFPPETVVREIEGRRTNVLTFPEIRFAYTGGDNIENNVKISKGEENNLIWSVFYTLLQEVIALRKEHDPSQRDDNEYDDLEYVFIDDPVSSLDENHLIELAIDLAGLISSSRFENGEGVRYIVTTHNPLFFNVLCKELSGAARYLLKRNVAGQFLLEPKNGAANKSFSYHHHLISILRDAIDQDVVQKYHFNLLRNLYEKTANFLGYEHWTKLLSTAPEGRADYLKKLTNHYSHRELAFEEVADPTEKQKEDVAVLLDNLINNYGYWKQGEQNG</sequence>
<dbReference type="AlphaFoldDB" id="A0A1W2DWW9"/>
<name>A0A1W2DWW9_9RHOB</name>
<reference evidence="1 2" key="1">
    <citation type="submission" date="2017-04" db="EMBL/GenBank/DDBJ databases">
        <authorList>
            <person name="Afonso C.L."/>
            <person name="Miller P.J."/>
            <person name="Scott M.A."/>
            <person name="Spackman E."/>
            <person name="Goraichik I."/>
            <person name="Dimitrov K.M."/>
            <person name="Suarez D.L."/>
            <person name="Swayne D.E."/>
        </authorList>
    </citation>
    <scope>NUCLEOTIDE SEQUENCE [LARGE SCALE GENOMIC DNA]</scope>
    <source>
        <strain evidence="1 2">CGMCC 1.12644</strain>
    </source>
</reference>
<gene>
    <name evidence="1" type="ORF">SAMN06295998_1195</name>
</gene>
<protein>
    <submittedName>
        <fullName evidence="1">AAA domain-containing protein</fullName>
    </submittedName>
</protein>
<dbReference type="STRING" id="1387277.SAMN06295998_1195"/>
<dbReference type="EMBL" id="FWYD01000019">
    <property type="protein sequence ID" value="SMD01964.1"/>
    <property type="molecule type" value="Genomic_DNA"/>
</dbReference>
<keyword evidence="2" id="KW-1185">Reference proteome</keyword>
<proteinExistence type="predicted"/>
<evidence type="ECO:0000313" key="2">
    <source>
        <dbReference type="Proteomes" id="UP000192330"/>
    </source>
</evidence>
<dbReference type="OrthoDB" id="9789562at2"/>
<evidence type="ECO:0000313" key="1">
    <source>
        <dbReference type="EMBL" id="SMD01964.1"/>
    </source>
</evidence>
<accession>A0A1W2DWW9</accession>
<dbReference type="Proteomes" id="UP000192330">
    <property type="component" value="Unassembled WGS sequence"/>
</dbReference>
<dbReference type="RefSeq" id="WP_084354065.1">
    <property type="nucleotide sequence ID" value="NZ_FWYD01000019.1"/>
</dbReference>
<organism evidence="1 2">
    <name type="scientific">Primorskyibacter flagellatus</name>
    <dbReference type="NCBI Taxonomy" id="1387277"/>
    <lineage>
        <taxon>Bacteria</taxon>
        <taxon>Pseudomonadati</taxon>
        <taxon>Pseudomonadota</taxon>
        <taxon>Alphaproteobacteria</taxon>
        <taxon>Rhodobacterales</taxon>
        <taxon>Roseobacteraceae</taxon>
        <taxon>Primorskyibacter</taxon>
    </lineage>
</organism>